<dbReference type="KEGG" id="lse:F1C12_03995"/>
<dbReference type="Pfam" id="PF13223">
    <property type="entry name" value="DUF4031"/>
    <property type="match status" value="1"/>
</dbReference>
<evidence type="ECO:0000313" key="3">
    <source>
        <dbReference type="Proteomes" id="UP000515511"/>
    </source>
</evidence>
<dbReference type="InterPro" id="IPR025109">
    <property type="entry name" value="DUF4031"/>
</dbReference>
<sequence>MTVLIDPPAWPAHGMLWSHLVSDSSLDELHAFAAAADIPARAFDLDHYDVPDRRYDELVAAGAEAVSGKELVSRLIASGLRVRARDRVRRH</sequence>
<dbReference type="Proteomes" id="UP000515511">
    <property type="component" value="Chromosome"/>
</dbReference>
<accession>A0A7G6Y7B3</accession>
<reference evidence="3" key="1">
    <citation type="submission" date="2019-09" db="EMBL/GenBank/DDBJ databases">
        <title>Antimicrobial potential of Antarctic Bacteria.</title>
        <authorList>
            <person name="Benaud N."/>
            <person name="Edwards R.J."/>
            <person name="Ferrari B.C."/>
        </authorList>
    </citation>
    <scope>NUCLEOTIDE SEQUENCE [LARGE SCALE GENOMIC DNA]</scope>
    <source>
        <strain evidence="3">INR9</strain>
    </source>
</reference>
<dbReference type="AlphaFoldDB" id="A0A7G6Y7B3"/>
<name>A0A7G6Y7B3_9MICO</name>
<evidence type="ECO:0000259" key="1">
    <source>
        <dbReference type="Pfam" id="PF13223"/>
    </source>
</evidence>
<feature type="domain" description="DUF4031" evidence="1">
    <location>
        <begin position="3"/>
        <end position="77"/>
    </location>
</feature>
<gene>
    <name evidence="2" type="ORF">F1C12_03995</name>
</gene>
<dbReference type="EMBL" id="CP043641">
    <property type="protein sequence ID" value="QNE34378.1"/>
    <property type="molecule type" value="Genomic_DNA"/>
</dbReference>
<proteinExistence type="predicted"/>
<organism evidence="2 3">
    <name type="scientific">Leifsonia shinshuensis</name>
    <dbReference type="NCBI Taxonomy" id="150026"/>
    <lineage>
        <taxon>Bacteria</taxon>
        <taxon>Bacillati</taxon>
        <taxon>Actinomycetota</taxon>
        <taxon>Actinomycetes</taxon>
        <taxon>Micrococcales</taxon>
        <taxon>Microbacteriaceae</taxon>
        <taxon>Leifsonia</taxon>
    </lineage>
</organism>
<evidence type="ECO:0000313" key="2">
    <source>
        <dbReference type="EMBL" id="QNE34378.1"/>
    </source>
</evidence>
<protein>
    <submittedName>
        <fullName evidence="2">DUF4031 domain-containing protein</fullName>
    </submittedName>
</protein>
<dbReference type="RefSeq" id="WP_185277541.1">
    <property type="nucleotide sequence ID" value="NZ_CP043641.1"/>
</dbReference>